<dbReference type="EMBL" id="PDDV01000005">
    <property type="protein sequence ID" value="PEH74314.1"/>
    <property type="molecule type" value="Genomic_DNA"/>
</dbReference>
<proteinExistence type="predicted"/>
<protein>
    <submittedName>
        <fullName evidence="1">Uncharacterized protein</fullName>
    </submittedName>
</protein>
<reference evidence="2" key="1">
    <citation type="submission" date="2017-09" db="EMBL/GenBank/DDBJ databases">
        <title>FDA dAtabase for Regulatory Grade micrObial Sequences (FDA-ARGOS): Supporting development and validation of Infectious Disease Dx tests.</title>
        <authorList>
            <person name="Goldberg B."/>
            <person name="Campos J."/>
            <person name="Tallon L."/>
            <person name="Sadzewicz L."/>
            <person name="Ott S."/>
            <person name="Zhao X."/>
            <person name="Nagaraj S."/>
            <person name="Vavikolanu K."/>
            <person name="Aluvathingal J."/>
            <person name="Nadendla S."/>
            <person name="Geyer C."/>
            <person name="Sichtig H."/>
        </authorList>
    </citation>
    <scope>NUCLEOTIDE SEQUENCE [LARGE SCALE GENOMIC DNA]</scope>
    <source>
        <strain evidence="2">FDAARGOS_370</strain>
    </source>
</reference>
<accession>A0A2A7U7P8</accession>
<comment type="caution">
    <text evidence="1">The sequence shown here is derived from an EMBL/GenBank/DDBJ whole genome shotgun (WGS) entry which is preliminary data.</text>
</comment>
<name>A0A2A7U7P8_EDWTA</name>
<dbReference type="AlphaFoldDB" id="A0A2A7U7P8"/>
<dbReference type="Proteomes" id="UP000219788">
    <property type="component" value="Unassembled WGS sequence"/>
</dbReference>
<gene>
    <name evidence="1" type="ORF">CRM76_00860</name>
</gene>
<sequence>MAAIKETAGLAKVINDAKTDAEVKAATIELQSKLITLQAECFSLGDAVRFREEEIMHLKAKIAEFEDFKRQTEGYVLNQLDSGSLVYSKKQTVGDAEITVHLCPNCFAKNVVSILQTTGEATYDVHAKSYYFQSRCHNCDTLFSMSHSAYKPIAW</sequence>
<dbReference type="OrthoDB" id="6628695at2"/>
<organism evidence="1 2">
    <name type="scientific">Edwardsiella tarda</name>
    <dbReference type="NCBI Taxonomy" id="636"/>
    <lineage>
        <taxon>Bacteria</taxon>
        <taxon>Pseudomonadati</taxon>
        <taxon>Pseudomonadota</taxon>
        <taxon>Gammaproteobacteria</taxon>
        <taxon>Enterobacterales</taxon>
        <taxon>Hafniaceae</taxon>
        <taxon>Edwardsiella</taxon>
    </lineage>
</organism>
<evidence type="ECO:0000313" key="2">
    <source>
        <dbReference type="Proteomes" id="UP000219788"/>
    </source>
</evidence>
<evidence type="ECO:0000313" key="1">
    <source>
        <dbReference type="EMBL" id="PEH74314.1"/>
    </source>
</evidence>